<protein>
    <submittedName>
        <fullName evidence="1">DUF6353 family protein</fullName>
    </submittedName>
</protein>
<dbReference type="RefSeq" id="WP_227709743.1">
    <property type="nucleotide sequence ID" value="NZ_JAJEQW010000003.1"/>
</dbReference>
<dbReference type="InterPro" id="IPR045933">
    <property type="entry name" value="DUF6353"/>
</dbReference>
<name>A0AAW4WH29_9FIRM</name>
<accession>A0AAW4WH29</accession>
<sequence length="100" mass="12020">MCYSDIIQEIYALVDQSYKDYQRKLKELYGKEAHEKIMDALNVKKAEERYIYGSYMFGECSTYIDEPIPKTLFYEPYSDRFFESTIVDVMQAEYRNICQN</sequence>
<dbReference type="EMBL" id="JAJEQW010000003">
    <property type="protein sequence ID" value="MCC2241470.1"/>
    <property type="molecule type" value="Genomic_DNA"/>
</dbReference>
<evidence type="ECO:0000313" key="2">
    <source>
        <dbReference type="Proteomes" id="UP001198893"/>
    </source>
</evidence>
<organism evidence="1 2">
    <name type="scientific">Roseburia amylophila</name>
    <dbReference type="NCBI Taxonomy" id="2981794"/>
    <lineage>
        <taxon>Bacteria</taxon>
        <taxon>Bacillati</taxon>
        <taxon>Bacillota</taxon>
        <taxon>Clostridia</taxon>
        <taxon>Lachnospirales</taxon>
        <taxon>Lachnospiraceae</taxon>
        <taxon>Roseburia</taxon>
    </lineage>
</organism>
<dbReference type="AlphaFoldDB" id="A0AAW4WH29"/>
<evidence type="ECO:0000313" key="1">
    <source>
        <dbReference type="EMBL" id="MCC2241470.1"/>
    </source>
</evidence>
<dbReference type="Proteomes" id="UP001198893">
    <property type="component" value="Unassembled WGS sequence"/>
</dbReference>
<comment type="caution">
    <text evidence="1">The sequence shown here is derived from an EMBL/GenBank/DDBJ whole genome shotgun (WGS) entry which is preliminary data.</text>
</comment>
<dbReference type="Pfam" id="PF19880">
    <property type="entry name" value="DUF6353"/>
    <property type="match status" value="1"/>
</dbReference>
<reference evidence="1" key="1">
    <citation type="submission" date="2021-10" db="EMBL/GenBank/DDBJ databases">
        <title>Anaerobic single-cell dispensing facilitates the cultivation of human gut bacteria.</title>
        <authorList>
            <person name="Afrizal A."/>
        </authorList>
    </citation>
    <scope>NUCLEOTIDE SEQUENCE</scope>
    <source>
        <strain evidence="1">CLA-AA-H204</strain>
    </source>
</reference>
<proteinExistence type="predicted"/>
<gene>
    <name evidence="1" type="ORF">LKD47_04005</name>
</gene>